<dbReference type="PANTHER" id="PTHR36694">
    <property type="entry name" value="PASIFLORA 1, ISOFORM A-RELATED"/>
    <property type="match status" value="1"/>
</dbReference>
<keyword evidence="3" id="KW-1185">Reference proteome</keyword>
<dbReference type="AlphaFoldDB" id="A0A9P0E7D7"/>
<keyword evidence="1" id="KW-1133">Transmembrane helix</keyword>
<dbReference type="PANTHER" id="PTHR36694:SF11">
    <property type="entry name" value="LP21121P-RELATED"/>
    <property type="match status" value="1"/>
</dbReference>
<evidence type="ECO:0000256" key="1">
    <source>
        <dbReference type="SAM" id="Phobius"/>
    </source>
</evidence>
<feature type="transmembrane region" description="Helical" evidence="1">
    <location>
        <begin position="133"/>
        <end position="159"/>
    </location>
</feature>
<dbReference type="OrthoDB" id="8118226at2759"/>
<sequence>MVSIPRLRQSFCGCTLETSSLIIAWLGVLGAAFQLLLGACLFGVFYDYMRDEMMKKHMSEQQLEAALLSVRVSAAIMFVIYSASLAIDTMLLVGIYKKNHCLMTPWIILCGAGCALGMLAVVITFFASFGNPALLVAVILQGAALAFGVYCFLLVYSYYAQIKEERLMNDARFKPLGE</sequence>
<feature type="transmembrane region" description="Helical" evidence="1">
    <location>
        <begin position="66"/>
        <end position="94"/>
    </location>
</feature>
<evidence type="ECO:0000313" key="2">
    <source>
        <dbReference type="EMBL" id="CAH1389779.1"/>
    </source>
</evidence>
<name>A0A9P0E7D7_NEZVI</name>
<protein>
    <submittedName>
        <fullName evidence="2">Uncharacterized protein</fullName>
    </submittedName>
</protein>
<reference evidence="2" key="1">
    <citation type="submission" date="2022-01" db="EMBL/GenBank/DDBJ databases">
        <authorList>
            <person name="King R."/>
        </authorList>
    </citation>
    <scope>NUCLEOTIDE SEQUENCE</scope>
</reference>
<keyword evidence="1" id="KW-0812">Transmembrane</keyword>
<organism evidence="2 3">
    <name type="scientific">Nezara viridula</name>
    <name type="common">Southern green stink bug</name>
    <name type="synonym">Cimex viridulus</name>
    <dbReference type="NCBI Taxonomy" id="85310"/>
    <lineage>
        <taxon>Eukaryota</taxon>
        <taxon>Metazoa</taxon>
        <taxon>Ecdysozoa</taxon>
        <taxon>Arthropoda</taxon>
        <taxon>Hexapoda</taxon>
        <taxon>Insecta</taxon>
        <taxon>Pterygota</taxon>
        <taxon>Neoptera</taxon>
        <taxon>Paraneoptera</taxon>
        <taxon>Hemiptera</taxon>
        <taxon>Heteroptera</taxon>
        <taxon>Panheteroptera</taxon>
        <taxon>Pentatomomorpha</taxon>
        <taxon>Pentatomoidea</taxon>
        <taxon>Pentatomidae</taxon>
        <taxon>Pentatominae</taxon>
        <taxon>Nezara</taxon>
    </lineage>
</organism>
<feature type="transmembrane region" description="Helical" evidence="1">
    <location>
        <begin position="106"/>
        <end position="127"/>
    </location>
</feature>
<dbReference type="Proteomes" id="UP001152798">
    <property type="component" value="Chromosome 1"/>
</dbReference>
<feature type="transmembrane region" description="Helical" evidence="1">
    <location>
        <begin position="21"/>
        <end position="46"/>
    </location>
</feature>
<dbReference type="EMBL" id="OV725077">
    <property type="protein sequence ID" value="CAH1389779.1"/>
    <property type="molecule type" value="Genomic_DNA"/>
</dbReference>
<keyword evidence="1" id="KW-0472">Membrane</keyword>
<accession>A0A9P0E7D7</accession>
<dbReference type="InterPro" id="IPR031720">
    <property type="entry name" value="DUF4728"/>
</dbReference>
<proteinExistence type="predicted"/>
<dbReference type="Pfam" id="PF15860">
    <property type="entry name" value="DUF4728"/>
    <property type="match status" value="1"/>
</dbReference>
<gene>
    <name evidence="2" type="ORF">NEZAVI_LOCUS1103</name>
</gene>
<evidence type="ECO:0000313" key="3">
    <source>
        <dbReference type="Proteomes" id="UP001152798"/>
    </source>
</evidence>